<dbReference type="EMBL" id="HBFR01007019">
    <property type="protein sequence ID" value="CAD8877881.1"/>
    <property type="molecule type" value="Transcribed_RNA"/>
</dbReference>
<dbReference type="InterPro" id="IPR036273">
    <property type="entry name" value="CRAL/TRIO_N_dom_sf"/>
</dbReference>
<organism evidence="2">
    <name type="scientific">Corethron hystrix</name>
    <dbReference type="NCBI Taxonomy" id="216773"/>
    <lineage>
        <taxon>Eukaryota</taxon>
        <taxon>Sar</taxon>
        <taxon>Stramenopiles</taxon>
        <taxon>Ochrophyta</taxon>
        <taxon>Bacillariophyta</taxon>
        <taxon>Coscinodiscophyceae</taxon>
        <taxon>Corethrophycidae</taxon>
        <taxon>Corethrales</taxon>
        <taxon>Corethraceae</taxon>
        <taxon>Corethron</taxon>
    </lineage>
</organism>
<dbReference type="PANTHER" id="PTHR45657">
    <property type="entry name" value="CRAL-TRIO DOMAIN-CONTAINING PROTEIN YKL091C-RELATED"/>
    <property type="match status" value="1"/>
</dbReference>
<dbReference type="InterPro" id="IPR001251">
    <property type="entry name" value="CRAL-TRIO_dom"/>
</dbReference>
<accession>A0A7S1B972</accession>
<name>A0A7S1B972_9STRA</name>
<dbReference type="PANTHER" id="PTHR45657:SF1">
    <property type="entry name" value="CRAL-TRIO DOMAIN-CONTAINING PROTEIN YKL091C-RELATED"/>
    <property type="match status" value="1"/>
</dbReference>
<dbReference type="Pfam" id="PF00650">
    <property type="entry name" value="CRAL_TRIO"/>
    <property type="match status" value="1"/>
</dbReference>
<dbReference type="InterPro" id="IPR051026">
    <property type="entry name" value="PI/PC_transfer"/>
</dbReference>
<dbReference type="SUPFAM" id="SSF46938">
    <property type="entry name" value="CRAL/TRIO N-terminal domain"/>
    <property type="match status" value="1"/>
</dbReference>
<dbReference type="AlphaFoldDB" id="A0A7S1B972"/>
<dbReference type="Gene3D" id="3.40.525.10">
    <property type="entry name" value="CRAL-TRIO lipid binding domain"/>
    <property type="match status" value="1"/>
</dbReference>
<dbReference type="PROSITE" id="PS50191">
    <property type="entry name" value="CRAL_TRIO"/>
    <property type="match status" value="1"/>
</dbReference>
<feature type="domain" description="CRAL-TRIO" evidence="1">
    <location>
        <begin position="102"/>
        <end position="312"/>
    </location>
</feature>
<protein>
    <recommendedName>
        <fullName evidence="1">CRAL-TRIO domain-containing protein</fullName>
    </recommendedName>
</protein>
<dbReference type="CDD" id="cd00170">
    <property type="entry name" value="SEC14"/>
    <property type="match status" value="1"/>
</dbReference>
<sequence>MMGLGPPPDPSMWAQVGHLTEAEYHVYLEFKEWIFTQPRHFITTVFHYGLPEPMEYGLCRWLRARKFKIQDVKTMVAEAADISKDAREDGFYPDAQKALGAPAPVFLTQYPQLYCGCAKNGCPIFISKPGMLNVQGMECMTTLNGIIRYHWHAMMHDFTNRLAERRKNNPDFNRCVFLNHFSLHVRPFALKIRQDTYDITTAHRSPRFECLCVLDLSGLRASSLNKRALNIIKTQTAIDSLCFPETMNRMMIVNAPGFFAFTWKIIRGWIDARTAAKVEIISNRKQMERRFLELCDPDQVPSDYGGTAEPTAEVLMRGGGGVLRAFDHILTRGATEYTFALEREEEWAEIWIFTRCTTGTTIGLYDENGGAVVTPKEVRHVGPNGENDEPTKFVLASAVKGPGKFKISANYVGSSSEYYLIFGNITDDMTRKEQQPDVAILEGDPRDTANIENRADVRENFNKSSQAFQGVQTLQESAEIHMDGAVHLLCNKN</sequence>
<dbReference type="SUPFAM" id="SSF52087">
    <property type="entry name" value="CRAL/TRIO domain"/>
    <property type="match status" value="1"/>
</dbReference>
<reference evidence="2" key="1">
    <citation type="submission" date="2021-01" db="EMBL/GenBank/DDBJ databases">
        <authorList>
            <person name="Corre E."/>
            <person name="Pelletier E."/>
            <person name="Niang G."/>
            <person name="Scheremetjew M."/>
            <person name="Finn R."/>
            <person name="Kale V."/>
            <person name="Holt S."/>
            <person name="Cochrane G."/>
            <person name="Meng A."/>
            <person name="Brown T."/>
            <person name="Cohen L."/>
        </authorList>
    </citation>
    <scope>NUCLEOTIDE SEQUENCE</scope>
    <source>
        <strain evidence="2">308</strain>
    </source>
</reference>
<evidence type="ECO:0000259" key="1">
    <source>
        <dbReference type="PROSITE" id="PS50191"/>
    </source>
</evidence>
<dbReference type="InterPro" id="IPR036865">
    <property type="entry name" value="CRAL-TRIO_dom_sf"/>
</dbReference>
<proteinExistence type="predicted"/>
<gene>
    <name evidence="2" type="ORF">CHYS00102_LOCUS5065</name>
</gene>
<evidence type="ECO:0000313" key="2">
    <source>
        <dbReference type="EMBL" id="CAD8877881.1"/>
    </source>
</evidence>